<evidence type="ECO:0000256" key="1">
    <source>
        <dbReference type="SAM" id="SignalP"/>
    </source>
</evidence>
<evidence type="ECO:0000313" key="2">
    <source>
        <dbReference type="EMBL" id="KAG0261376.1"/>
    </source>
</evidence>
<protein>
    <submittedName>
        <fullName evidence="2">Uncharacterized protein</fullName>
    </submittedName>
</protein>
<keyword evidence="1" id="KW-0732">Signal</keyword>
<dbReference type="AlphaFoldDB" id="A0A9P6U6I0"/>
<organism evidence="2 3">
    <name type="scientific">Actinomortierella ambigua</name>
    <dbReference type="NCBI Taxonomy" id="1343610"/>
    <lineage>
        <taxon>Eukaryota</taxon>
        <taxon>Fungi</taxon>
        <taxon>Fungi incertae sedis</taxon>
        <taxon>Mucoromycota</taxon>
        <taxon>Mortierellomycotina</taxon>
        <taxon>Mortierellomycetes</taxon>
        <taxon>Mortierellales</taxon>
        <taxon>Mortierellaceae</taxon>
        <taxon>Actinomortierella</taxon>
    </lineage>
</organism>
<feature type="chain" id="PRO_5040373715" evidence="1">
    <location>
        <begin position="20"/>
        <end position="143"/>
    </location>
</feature>
<reference evidence="2" key="1">
    <citation type="journal article" date="2020" name="Fungal Divers.">
        <title>Resolving the Mortierellaceae phylogeny through synthesis of multi-gene phylogenetics and phylogenomics.</title>
        <authorList>
            <person name="Vandepol N."/>
            <person name="Liber J."/>
            <person name="Desiro A."/>
            <person name="Na H."/>
            <person name="Kennedy M."/>
            <person name="Barry K."/>
            <person name="Grigoriev I.V."/>
            <person name="Miller A.N."/>
            <person name="O'Donnell K."/>
            <person name="Stajich J.E."/>
            <person name="Bonito G."/>
        </authorList>
    </citation>
    <scope>NUCLEOTIDE SEQUENCE</scope>
    <source>
        <strain evidence="2">BC1065</strain>
    </source>
</reference>
<gene>
    <name evidence="2" type="ORF">DFQ27_002996</name>
</gene>
<dbReference type="OrthoDB" id="2368484at2759"/>
<accession>A0A9P6U6I0</accession>
<comment type="caution">
    <text evidence="2">The sequence shown here is derived from an EMBL/GenBank/DDBJ whole genome shotgun (WGS) entry which is preliminary data.</text>
</comment>
<sequence>MRPFLVCLLAVVLPAASFASQEPFCEDKISRTGRLFGRPAFYDLEESVPGFVYINKNFIRGRVSDDSWGLIGVLEQKLPLEGFKFKHMTFTMDKAEDFIGRFEGFIGRGQIVLKWPKSGASIVGRSIVGDFPVSGTSRISKKP</sequence>
<evidence type="ECO:0000313" key="3">
    <source>
        <dbReference type="Proteomes" id="UP000807716"/>
    </source>
</evidence>
<dbReference type="EMBL" id="JAAAJB010000219">
    <property type="protein sequence ID" value="KAG0261376.1"/>
    <property type="molecule type" value="Genomic_DNA"/>
</dbReference>
<proteinExistence type="predicted"/>
<feature type="signal peptide" evidence="1">
    <location>
        <begin position="1"/>
        <end position="19"/>
    </location>
</feature>
<dbReference type="Proteomes" id="UP000807716">
    <property type="component" value="Unassembled WGS sequence"/>
</dbReference>
<name>A0A9P6U6I0_9FUNG</name>
<keyword evidence="3" id="KW-1185">Reference proteome</keyword>